<dbReference type="PANTHER" id="PTHR35662">
    <property type="entry name" value="INTERACTOR OF HORMAD1 PROTEIN 1"/>
    <property type="match status" value="1"/>
</dbReference>
<organism evidence="2">
    <name type="scientific">Xenopus tropicalis</name>
    <name type="common">Western clawed frog</name>
    <name type="synonym">Silurana tropicalis</name>
    <dbReference type="NCBI Taxonomy" id="8364"/>
    <lineage>
        <taxon>Eukaryota</taxon>
        <taxon>Metazoa</taxon>
        <taxon>Chordata</taxon>
        <taxon>Craniata</taxon>
        <taxon>Vertebrata</taxon>
        <taxon>Euteleostomi</taxon>
        <taxon>Amphibia</taxon>
        <taxon>Batrachia</taxon>
        <taxon>Anura</taxon>
        <taxon>Pipoidea</taxon>
        <taxon>Pipidae</taxon>
        <taxon>Xenopodinae</taxon>
        <taxon>Xenopus</taxon>
        <taxon>Silurana</taxon>
    </lineage>
</organism>
<dbReference type="Pfam" id="PF15771">
    <property type="entry name" value="IHO1"/>
    <property type="match status" value="1"/>
</dbReference>
<dbReference type="Ensembl" id="ENSXETT00000123743">
    <property type="protein sequence ID" value="ENSXETP00000116383"/>
    <property type="gene ID" value="ENSXETG00000041762"/>
</dbReference>
<feature type="compositionally biased region" description="Polar residues" evidence="1">
    <location>
        <begin position="117"/>
        <end position="140"/>
    </location>
</feature>
<evidence type="ECO:0000313" key="2">
    <source>
        <dbReference type="Ensembl" id="ENSXETP00000116383"/>
    </source>
</evidence>
<dbReference type="InterPro" id="IPR031529">
    <property type="entry name" value="IHO1"/>
</dbReference>
<gene>
    <name evidence="2" type="primary">iho1</name>
</gene>
<feature type="compositionally biased region" description="Basic and acidic residues" evidence="1">
    <location>
        <begin position="345"/>
        <end position="365"/>
    </location>
</feature>
<feature type="region of interest" description="Disordered" evidence="1">
    <location>
        <begin position="117"/>
        <end position="145"/>
    </location>
</feature>
<accession>A0A803K7M6</accession>
<feature type="region of interest" description="Disordered" evidence="1">
    <location>
        <begin position="73"/>
        <end position="92"/>
    </location>
</feature>
<dbReference type="AlphaFoldDB" id="A0A803K7M6"/>
<evidence type="ECO:0000256" key="1">
    <source>
        <dbReference type="SAM" id="MobiDB-lite"/>
    </source>
</evidence>
<feature type="region of interest" description="Disordered" evidence="1">
    <location>
        <begin position="479"/>
        <end position="514"/>
    </location>
</feature>
<feature type="compositionally biased region" description="Polar residues" evidence="1">
    <location>
        <begin position="369"/>
        <end position="380"/>
    </location>
</feature>
<feature type="compositionally biased region" description="Basic residues" evidence="1">
    <location>
        <begin position="487"/>
        <end position="511"/>
    </location>
</feature>
<dbReference type="InParanoid" id="A0A803K7M6"/>
<reference evidence="2" key="1">
    <citation type="journal article" date="2010" name="Science">
        <title>The genome of the Western clawed frog Xenopus tropicalis.</title>
        <authorList>
            <person name="Hellsten U."/>
            <person name="Harland R.M."/>
            <person name="Gilchrist M.J."/>
            <person name="Hendrix D."/>
            <person name="Jurka J."/>
            <person name="Kapitonov V."/>
            <person name="Ovcharenko I."/>
            <person name="Putnam N.H."/>
            <person name="Shu S."/>
            <person name="Taher L."/>
            <person name="Blitz I.L."/>
            <person name="Blumberg B."/>
            <person name="Dichmann D.S."/>
            <person name="Dubchak I."/>
            <person name="Amaya E."/>
            <person name="Detter J.C."/>
            <person name="Fletcher R."/>
            <person name="Gerhard D.S."/>
            <person name="Goodstein D."/>
            <person name="Graves T."/>
            <person name="Grigoriev I.V."/>
            <person name="Grimwood J."/>
            <person name="Kawashima T."/>
            <person name="Lindquist E."/>
            <person name="Lucas S.M."/>
            <person name="Mead P.E."/>
            <person name="Mitros T."/>
            <person name="Ogino H."/>
            <person name="Ohta Y."/>
            <person name="Poliakov A.V."/>
            <person name="Pollet N."/>
            <person name="Robert J."/>
            <person name="Salamov A."/>
            <person name="Sater A.K."/>
            <person name="Schmutz J."/>
            <person name="Terry A."/>
            <person name="Vize P.D."/>
            <person name="Warren W.C."/>
            <person name="Wells D."/>
            <person name="Wills A."/>
            <person name="Wilson R.K."/>
            <person name="Zimmerman L.B."/>
            <person name="Zorn A.M."/>
            <person name="Grainger R."/>
            <person name="Grammer T."/>
            <person name="Khokha M.K."/>
            <person name="Richardson P.M."/>
            <person name="Rokhsar D.S."/>
        </authorList>
    </citation>
    <scope>NUCLEOTIDE SEQUENCE [LARGE SCALE GENOMIC DNA]</scope>
    <source>
        <strain evidence="2">Nigerian</strain>
    </source>
</reference>
<feature type="compositionally biased region" description="Low complexity" evidence="1">
    <location>
        <begin position="80"/>
        <end position="92"/>
    </location>
</feature>
<dbReference type="GeneTree" id="ENSGT00390000012418"/>
<dbReference type="PANTHER" id="PTHR35662:SF1">
    <property type="entry name" value="INTERACTOR OF HORMAD1 PROTEIN 1"/>
    <property type="match status" value="1"/>
</dbReference>
<protein>
    <submittedName>
        <fullName evidence="2">Interactor of HORMAD1 1</fullName>
    </submittedName>
</protein>
<dbReference type="GO" id="GO:0042138">
    <property type="term" value="P:meiotic DNA double-strand break formation"/>
    <property type="evidence" value="ECO:0007669"/>
    <property type="project" value="InterPro"/>
</dbReference>
<reference evidence="2" key="2">
    <citation type="submission" date="2021-03" db="UniProtKB">
        <authorList>
            <consortium name="Ensembl"/>
        </authorList>
    </citation>
    <scope>IDENTIFICATION</scope>
</reference>
<feature type="region of interest" description="Disordered" evidence="1">
    <location>
        <begin position="332"/>
        <end position="381"/>
    </location>
</feature>
<proteinExistence type="predicted"/>
<name>A0A803K7M6_XENTR</name>
<sequence length="671" mass="75557">MASLQEAEPNVVLREKRVDDTEEKLRGKPTVCHLSSALTSVCFQAAKRYTSLLSLKMKVNVWNFKDMFSVPPGAGANKASSKSTSSSDHSSLTDSQILFGSQCGPDISQRASQEYTIPSKQQRNSQYNSQDSDPSMSVKYQSKPPLYHSDYKDRGTFQTCGIGKPRGILEQFEETKRKAKEKYDNDQLKSVIYNIQVTVEELKKLIGQVDENTNLSYKSIMEAVETASNAMQGLTASQHETLLQALSAKSSVEQFMLDLEKKVDNNAGETAQLKCDVQLLLTCLDALKSHKCEEREETSKKLTWFSDYLKTMENSILCELQKMSSVPKLTLHLKDNSSQTSPESVPDKSLGEHSKSQLGTVKRDEEDSPLSQSNLPMRSNLSDDRFAKNFCASCHVKEDTRRESSHAAHRDFCRAPFCGFESRMFPKMSDSNTFDWYQRTLGNPSIKSTQISQIRQLPINSNCKETYLSGMANTCSDHENVEEKMSRRIGKKVKGKKGKKRKRPTRRKRSHCPLEYNTDKVSRALAESSQDESENISWEFGRAVKESTEDCVTFHSESAVPSLPIVPVPIRKTSGKNVKKLPLLCSDKRQKQLPDVCVGEKVGVSTTEQKLTCWDFASENSNHLHYSNTSESDMTWVSPLRPLFENGLNQPLLQTKQKTFSLCFDSSEDSV</sequence>
<dbReference type="GO" id="GO:0006310">
    <property type="term" value="P:DNA recombination"/>
    <property type="evidence" value="ECO:0007669"/>
    <property type="project" value="InterPro"/>
</dbReference>